<dbReference type="GO" id="GO:0005737">
    <property type="term" value="C:cytoplasm"/>
    <property type="evidence" value="ECO:0007669"/>
    <property type="project" value="UniProtKB-SubCell"/>
</dbReference>
<feature type="binding site" evidence="10">
    <location>
        <position position="205"/>
    </location>
    <ligand>
        <name>Mg(2+)</name>
        <dbReference type="ChEBI" id="CHEBI:18420"/>
        <label>1</label>
    </ligand>
</feature>
<feature type="binding site" evidence="10">
    <location>
        <position position="343"/>
    </location>
    <ligand>
        <name>Mg(2+)</name>
        <dbReference type="ChEBI" id="CHEBI:18420"/>
        <label>1</label>
    </ligand>
</feature>
<evidence type="ECO:0000256" key="5">
    <source>
        <dbReference type="ARBA" id="ARBA00022741"/>
    </source>
</evidence>
<keyword evidence="17" id="KW-1185">Reference proteome</keyword>
<dbReference type="Gene3D" id="3.10.20.70">
    <property type="entry name" value="Glutamine synthetase, N-terminal domain"/>
    <property type="match status" value="1"/>
</dbReference>
<dbReference type="GO" id="GO:0016020">
    <property type="term" value="C:membrane"/>
    <property type="evidence" value="ECO:0007669"/>
    <property type="project" value="TreeGrafter"/>
</dbReference>
<dbReference type="GeneID" id="9498338"/>
<keyword evidence="10" id="KW-0460">Magnesium</keyword>
<feature type="binding site" evidence="8">
    <location>
        <position position="306"/>
    </location>
    <ligand>
        <name>L-glutamate</name>
        <dbReference type="ChEBI" id="CHEBI:29985"/>
    </ligand>
</feature>
<evidence type="ECO:0000256" key="6">
    <source>
        <dbReference type="ARBA" id="ARBA00022840"/>
    </source>
</evidence>
<dbReference type="InterPro" id="IPR036651">
    <property type="entry name" value="Gln_synt_N_sf"/>
</dbReference>
<evidence type="ECO:0000256" key="10">
    <source>
        <dbReference type="PIRSR" id="PIRSR604809-3"/>
    </source>
</evidence>
<feature type="binding site" evidence="8">
    <location>
        <position position="312"/>
    </location>
    <ligand>
        <name>L-glutamate</name>
        <dbReference type="ChEBI" id="CHEBI:29985"/>
    </ligand>
</feature>
<keyword evidence="4 16" id="KW-0436">Ligase</keyword>
<dbReference type="PROSITE" id="PS51986">
    <property type="entry name" value="GS_BETA_GRASP"/>
    <property type="match status" value="1"/>
</dbReference>
<proteinExistence type="inferred from homology"/>
<dbReference type="NCBIfam" id="TIGR00653">
    <property type="entry name" value="GlnA"/>
    <property type="match status" value="1"/>
</dbReference>
<protein>
    <recommendedName>
        <fullName evidence="7">Glutamate--ammonia ligase</fullName>
    </recommendedName>
</protein>
<feature type="domain" description="GS beta-grasp" evidence="14">
    <location>
        <begin position="8"/>
        <end position="91"/>
    </location>
</feature>
<evidence type="ECO:0000259" key="15">
    <source>
        <dbReference type="PROSITE" id="PS51987"/>
    </source>
</evidence>
<dbReference type="RefSeq" id="WP_013266044.1">
    <property type="nucleotide sequence ID" value="NC_014374.1"/>
</dbReference>
<dbReference type="PROSITE" id="PS51987">
    <property type="entry name" value="GS_CATALYTIC"/>
    <property type="match status" value="1"/>
</dbReference>
<keyword evidence="11" id="KW-0597">Phosphoprotein</keyword>
<evidence type="ECO:0000256" key="4">
    <source>
        <dbReference type="ARBA" id="ARBA00022598"/>
    </source>
</evidence>
<dbReference type="PROSITE" id="PS00181">
    <property type="entry name" value="GLNA_ATP"/>
    <property type="match status" value="1"/>
</dbReference>
<name>D9PZP4_ACIS3</name>
<dbReference type="OrthoDB" id="36124at2157"/>
<feature type="binding site" evidence="10">
    <location>
        <position position="254"/>
    </location>
    <ligand>
        <name>Mg(2+)</name>
        <dbReference type="ChEBI" id="CHEBI:18420"/>
        <label>1</label>
    </ligand>
</feature>
<evidence type="ECO:0000256" key="8">
    <source>
        <dbReference type="PIRSR" id="PIRSR604809-1"/>
    </source>
</evidence>
<dbReference type="PANTHER" id="PTHR43407:SF1">
    <property type="entry name" value="LENGSIN"/>
    <property type="match status" value="1"/>
</dbReference>
<gene>
    <name evidence="16" type="ordered locus">ASAC_0124</name>
</gene>
<dbReference type="SUPFAM" id="SSF55931">
    <property type="entry name" value="Glutamine synthetase/guanido kinase"/>
    <property type="match status" value="1"/>
</dbReference>
<dbReference type="InterPro" id="IPR008146">
    <property type="entry name" value="Gln_synth_cat_dom"/>
</dbReference>
<keyword evidence="5 9" id="KW-0547">Nucleotide-binding</keyword>
<evidence type="ECO:0000256" key="9">
    <source>
        <dbReference type="PIRSR" id="PIRSR604809-2"/>
    </source>
</evidence>
<evidence type="ECO:0000256" key="11">
    <source>
        <dbReference type="PIRSR" id="PIRSR604809-50"/>
    </source>
</evidence>
<keyword evidence="6 9" id="KW-0067">ATP-binding</keyword>
<feature type="binding site" evidence="8">
    <location>
        <begin position="249"/>
        <end position="250"/>
    </location>
    <ligand>
        <name>L-glutamate</name>
        <dbReference type="ChEBI" id="CHEBI:29985"/>
    </ligand>
</feature>
<dbReference type="PANTHER" id="PTHR43407">
    <property type="entry name" value="GLUTAMINE SYNTHETASE"/>
    <property type="match status" value="1"/>
</dbReference>
<feature type="domain" description="GS catalytic" evidence="15">
    <location>
        <begin position="98"/>
        <end position="449"/>
    </location>
</feature>
<sequence>MGEAEAGKDPDFLEVQYIDLPGIVRSVTIPYESYLKKSDGFIAAFDGSSVEGFEPINRSDLLLAADKSTFSRIPWRPERARVLGKIYEPSGQRYRKDPRYVAEATIKYLADSGYGPLAGAEVEFFLFKSLKIDVLNPLRGVGYSVVSQEQPWDTEAPHSVVKRAYHLPEPMDTLEPIREKMLKYFRAFGYDFNATHHEVAVSQSEVSVKAGDPLFVADEIVTFKQVARQVARENGMVAVFLPKPLYGDNGSGLHFHLSLWDSKGNNLFADDSDGLSQTARYFIGGILEHGRSLAAFVAPTVNSYRRLVPGYEAPVYLVWGYSNRSAAVRVPATGGNKGLTRVEFRSPDPLCNPYLALAATFLAGYDGIVRKIDPGDPVSDNVYEMEGRSLKTLPKSLDEALDALESDYQYLLPVMSKELVESYIEVKRRESDAIRMYPSPVELYMYMSY</sequence>
<dbReference type="GO" id="GO:0005524">
    <property type="term" value="F:ATP binding"/>
    <property type="evidence" value="ECO:0007669"/>
    <property type="project" value="UniProtKB-KW"/>
</dbReference>
<evidence type="ECO:0000256" key="1">
    <source>
        <dbReference type="ARBA" id="ARBA00004496"/>
    </source>
</evidence>
<feature type="modified residue" description="O-AMP-tyrosine" evidence="11">
    <location>
        <position position="383"/>
    </location>
</feature>
<reference evidence="16 17" key="1">
    <citation type="journal article" date="2010" name="Appl. Environ. Microbiol.">
        <title>The genome sequence of the crenarchaeon Acidilobus saccharovorans supports a new order, Acidilobales, and suggests an important ecological role in terrestrial acidic hot springs.</title>
        <authorList>
            <person name="Mardanov A.V."/>
            <person name="Svetlitchnyi V.A."/>
            <person name="Beletsky A.V."/>
            <person name="Prokofeva M.I."/>
            <person name="Bonch-Osmolovskaya E.A."/>
            <person name="Ravin N.V."/>
            <person name="Skryabin K.G."/>
        </authorList>
    </citation>
    <scope>NUCLEOTIDE SEQUENCE [LARGE SCALE GENOMIC DNA]</scope>
    <source>
        <strain evidence="17">DSM 16705 / JCM 18335 / VKM B-2471 / 345-15</strain>
    </source>
</reference>
<dbReference type="InterPro" id="IPR014746">
    <property type="entry name" value="Gln_synth/guanido_kin_cat_dom"/>
</dbReference>
<dbReference type="GO" id="GO:0006542">
    <property type="term" value="P:glutamine biosynthetic process"/>
    <property type="evidence" value="ECO:0007669"/>
    <property type="project" value="InterPro"/>
</dbReference>
<dbReference type="InterPro" id="IPR027303">
    <property type="entry name" value="Gln_synth_gly_rich_site"/>
</dbReference>
<evidence type="ECO:0000256" key="13">
    <source>
        <dbReference type="RuleBase" id="RU000384"/>
    </source>
</evidence>
<evidence type="ECO:0000313" key="16">
    <source>
        <dbReference type="EMBL" id="ADL18532.1"/>
    </source>
</evidence>
<dbReference type="KEGG" id="asc:ASAC_0124"/>
<feature type="binding site" evidence="10">
    <location>
        <position position="123"/>
    </location>
    <ligand>
        <name>Mg(2+)</name>
        <dbReference type="ChEBI" id="CHEBI:18420"/>
        <label>1</label>
    </ligand>
</feature>
<organism evidence="16 17">
    <name type="scientific">Acidilobus saccharovorans (strain DSM 16705 / JCM 18335 / VKM B-2471 / 345-15)</name>
    <dbReference type="NCBI Taxonomy" id="666510"/>
    <lineage>
        <taxon>Archaea</taxon>
        <taxon>Thermoproteota</taxon>
        <taxon>Thermoprotei</taxon>
        <taxon>Acidilobales</taxon>
        <taxon>Acidilobaceae</taxon>
        <taxon>Acidilobus</taxon>
    </lineage>
</organism>
<comment type="cofactor">
    <cofactor evidence="10">
        <name>Mg(2+)</name>
        <dbReference type="ChEBI" id="CHEBI:18420"/>
    </cofactor>
    <text evidence="10">Binds 2 Mg(2+) ions per subunit.</text>
</comment>
<accession>D9PZP4</accession>
<evidence type="ECO:0000256" key="7">
    <source>
        <dbReference type="ARBA" id="ARBA00030668"/>
    </source>
</evidence>
<dbReference type="HOGENOM" id="CLU_017290_1_2_2"/>
<keyword evidence="3" id="KW-0963">Cytoplasm</keyword>
<dbReference type="EMBL" id="CP001742">
    <property type="protein sequence ID" value="ADL18532.1"/>
    <property type="molecule type" value="Genomic_DNA"/>
</dbReference>
<dbReference type="Pfam" id="PF03951">
    <property type="entry name" value="Gln-synt_N"/>
    <property type="match status" value="1"/>
</dbReference>
<dbReference type="InterPro" id="IPR008147">
    <property type="entry name" value="Gln_synt_N"/>
</dbReference>
<comment type="subcellular location">
    <subcellularLocation>
        <location evidence="1">Cytoplasm</location>
    </subcellularLocation>
</comment>
<dbReference type="AlphaFoldDB" id="D9PZP4"/>
<feature type="binding site" evidence="9">
    <location>
        <begin position="256"/>
        <end position="258"/>
    </location>
    <ligand>
        <name>ATP</name>
        <dbReference type="ChEBI" id="CHEBI:30616"/>
    </ligand>
</feature>
<keyword evidence="10" id="KW-0479">Metal-binding</keyword>
<evidence type="ECO:0000313" key="17">
    <source>
        <dbReference type="Proteomes" id="UP000000346"/>
    </source>
</evidence>
<dbReference type="SMART" id="SM01230">
    <property type="entry name" value="Gln-synt_C"/>
    <property type="match status" value="1"/>
</dbReference>
<feature type="binding site" evidence="10">
    <location>
        <position position="121"/>
    </location>
    <ligand>
        <name>Mg(2+)</name>
        <dbReference type="ChEBI" id="CHEBI:18420"/>
        <label>1</label>
    </ligand>
</feature>
<dbReference type="InterPro" id="IPR004809">
    <property type="entry name" value="Gln_synth_I"/>
</dbReference>
<evidence type="ECO:0000259" key="14">
    <source>
        <dbReference type="PROSITE" id="PS51986"/>
    </source>
</evidence>
<dbReference type="InParanoid" id="D9PZP4"/>
<dbReference type="GO" id="GO:0004356">
    <property type="term" value="F:glutamine synthetase activity"/>
    <property type="evidence" value="ECO:0007669"/>
    <property type="project" value="InterPro"/>
</dbReference>
<dbReference type="STRING" id="666510.ASAC_0124"/>
<dbReference type="FunCoup" id="D9PZP4">
    <property type="interactions" value="76"/>
</dbReference>
<dbReference type="GO" id="GO:0019740">
    <property type="term" value="P:nitrogen utilization"/>
    <property type="evidence" value="ECO:0007669"/>
    <property type="project" value="TreeGrafter"/>
</dbReference>
<dbReference type="Proteomes" id="UP000000346">
    <property type="component" value="Chromosome"/>
</dbReference>
<dbReference type="Pfam" id="PF00120">
    <property type="entry name" value="Gln-synt_C"/>
    <property type="match status" value="1"/>
</dbReference>
<dbReference type="eggNOG" id="arCOG01909">
    <property type="taxonomic scope" value="Archaea"/>
</dbReference>
<feature type="binding site" evidence="10">
    <location>
        <position position="198"/>
    </location>
    <ligand>
        <name>Mg(2+)</name>
        <dbReference type="ChEBI" id="CHEBI:18420"/>
        <label>1</label>
    </ligand>
</feature>
<comment type="similarity">
    <text evidence="2 12 13">Belongs to the glutamine synthetase family.</text>
</comment>
<evidence type="ECO:0000256" key="2">
    <source>
        <dbReference type="ARBA" id="ARBA00009897"/>
    </source>
</evidence>
<feature type="binding site" evidence="8">
    <location>
        <position position="345"/>
    </location>
    <ligand>
        <name>L-glutamate</name>
        <dbReference type="ChEBI" id="CHEBI:29985"/>
    </ligand>
</feature>
<dbReference type="Gene3D" id="3.30.590.10">
    <property type="entry name" value="Glutamine synthetase/guanido kinase, catalytic domain"/>
    <property type="match status" value="1"/>
</dbReference>
<feature type="binding site" evidence="9">
    <location>
        <position position="324"/>
    </location>
    <ligand>
        <name>ATP</name>
        <dbReference type="ChEBI" id="CHEBI:30616"/>
    </ligand>
</feature>
<evidence type="ECO:0000256" key="3">
    <source>
        <dbReference type="ARBA" id="ARBA00022490"/>
    </source>
</evidence>
<dbReference type="SUPFAM" id="SSF54368">
    <property type="entry name" value="Glutamine synthetase, N-terminal domain"/>
    <property type="match status" value="1"/>
</dbReference>
<evidence type="ECO:0000256" key="12">
    <source>
        <dbReference type="PROSITE-ProRule" id="PRU01330"/>
    </source>
</evidence>
<dbReference type="GO" id="GO:0046872">
    <property type="term" value="F:metal ion binding"/>
    <property type="evidence" value="ECO:0007669"/>
    <property type="project" value="UniProtKB-KW"/>
</dbReference>
<feature type="binding site" evidence="8">
    <location>
        <position position="324"/>
    </location>
    <ligand>
        <name>L-glutamate</name>
        <dbReference type="ChEBI" id="CHEBI:29985"/>
    </ligand>
</feature>